<name>A0AA37MD10_9HYPH</name>
<evidence type="ECO:0000313" key="9">
    <source>
        <dbReference type="EMBL" id="GJD80493.1"/>
    </source>
</evidence>
<dbReference type="GO" id="GO:0006352">
    <property type="term" value="P:DNA-templated transcription initiation"/>
    <property type="evidence" value="ECO:0007669"/>
    <property type="project" value="InterPro"/>
</dbReference>
<evidence type="ECO:0000313" key="10">
    <source>
        <dbReference type="Proteomes" id="UP001055108"/>
    </source>
</evidence>
<keyword evidence="5 6" id="KW-0804">Transcription</keyword>
<dbReference type="PROSITE" id="PS01063">
    <property type="entry name" value="SIGMA70_ECF"/>
    <property type="match status" value="1"/>
</dbReference>
<comment type="similarity">
    <text evidence="1 6">Belongs to the sigma-70 factor family. ECF subfamily.</text>
</comment>
<dbReference type="SUPFAM" id="SSF88946">
    <property type="entry name" value="Sigma2 domain of RNA polymerase sigma factors"/>
    <property type="match status" value="1"/>
</dbReference>
<evidence type="ECO:0000256" key="1">
    <source>
        <dbReference type="ARBA" id="ARBA00010641"/>
    </source>
</evidence>
<sequence>MSDTRAIVTANPNDGPTLPVAVRSHLGQLLAAAYAQSDTPLYLPERLDELLAQLRQVLIRSEDREADAFRTGLLASAPSLRRFAMSLTRDYTAAEDLVQDTLMKAWRPQRQFEAGTNLDAWLFTILRNQFYAGARRSWREVSGTDGALGARLTSAPEQMGHLDLKDAQAALSRLSADMREALLLVTIEGMDYEQAAAAMGCQVGTIKSRVCRARQKLAALLGYDGSEVGADGVTLSAMEAPAE</sequence>
<dbReference type="InterPro" id="IPR013249">
    <property type="entry name" value="RNA_pol_sigma70_r4_t2"/>
</dbReference>
<feature type="domain" description="RNA polymerase sigma factor 70 region 4 type 2" evidence="8">
    <location>
        <begin position="167"/>
        <end position="217"/>
    </location>
</feature>
<evidence type="ECO:0000259" key="8">
    <source>
        <dbReference type="Pfam" id="PF08281"/>
    </source>
</evidence>
<dbReference type="PANTHER" id="PTHR43133">
    <property type="entry name" value="RNA POLYMERASE ECF-TYPE SIGMA FACTO"/>
    <property type="match status" value="1"/>
</dbReference>
<dbReference type="Gene3D" id="1.10.10.10">
    <property type="entry name" value="Winged helix-like DNA-binding domain superfamily/Winged helix DNA-binding domain"/>
    <property type="match status" value="1"/>
</dbReference>
<evidence type="ECO:0000256" key="2">
    <source>
        <dbReference type="ARBA" id="ARBA00023015"/>
    </source>
</evidence>
<keyword evidence="3 6" id="KW-0731">Sigma factor</keyword>
<keyword evidence="4 6" id="KW-0238">DNA-binding</keyword>
<dbReference type="InterPro" id="IPR036388">
    <property type="entry name" value="WH-like_DNA-bd_sf"/>
</dbReference>
<dbReference type="EMBL" id="BPQM01000098">
    <property type="protein sequence ID" value="GJD80493.1"/>
    <property type="molecule type" value="Genomic_DNA"/>
</dbReference>
<evidence type="ECO:0000259" key="7">
    <source>
        <dbReference type="Pfam" id="PF04542"/>
    </source>
</evidence>
<evidence type="ECO:0000256" key="3">
    <source>
        <dbReference type="ARBA" id="ARBA00023082"/>
    </source>
</evidence>
<dbReference type="GO" id="GO:0016987">
    <property type="term" value="F:sigma factor activity"/>
    <property type="evidence" value="ECO:0007669"/>
    <property type="project" value="UniProtKB-KW"/>
</dbReference>
<dbReference type="AlphaFoldDB" id="A0AA37MD10"/>
<dbReference type="InterPro" id="IPR013325">
    <property type="entry name" value="RNA_pol_sigma_r2"/>
</dbReference>
<feature type="domain" description="RNA polymerase sigma-70 region 2" evidence="7">
    <location>
        <begin position="77"/>
        <end position="139"/>
    </location>
</feature>
<reference evidence="9" key="1">
    <citation type="journal article" date="2016" name="Front. Microbiol.">
        <title>Genome Sequence of the Piezophilic, Mesophilic Sulfate-Reducing Bacterium Desulfovibrio indicus J2T.</title>
        <authorList>
            <person name="Cao J."/>
            <person name="Maignien L."/>
            <person name="Shao Z."/>
            <person name="Alain K."/>
            <person name="Jebbar M."/>
        </authorList>
    </citation>
    <scope>NUCLEOTIDE SEQUENCE</scope>
    <source>
        <strain evidence="9">NBRC 103626</strain>
    </source>
</reference>
<dbReference type="Proteomes" id="UP001055108">
    <property type="component" value="Unassembled WGS sequence"/>
</dbReference>
<dbReference type="Gene3D" id="1.10.1740.10">
    <property type="match status" value="1"/>
</dbReference>
<dbReference type="Pfam" id="PF04542">
    <property type="entry name" value="Sigma70_r2"/>
    <property type="match status" value="1"/>
</dbReference>
<dbReference type="InterPro" id="IPR007627">
    <property type="entry name" value="RNA_pol_sigma70_r2"/>
</dbReference>
<reference evidence="9" key="2">
    <citation type="submission" date="2021-08" db="EMBL/GenBank/DDBJ databases">
        <authorList>
            <person name="Tani A."/>
            <person name="Ola A."/>
            <person name="Ogura Y."/>
            <person name="Katsura K."/>
            <person name="Hayashi T."/>
        </authorList>
    </citation>
    <scope>NUCLEOTIDE SEQUENCE</scope>
    <source>
        <strain evidence="9">NBRC 103626</strain>
    </source>
</reference>
<evidence type="ECO:0000256" key="6">
    <source>
        <dbReference type="RuleBase" id="RU000716"/>
    </source>
</evidence>
<dbReference type="PANTHER" id="PTHR43133:SF25">
    <property type="entry name" value="RNA POLYMERASE SIGMA FACTOR RFAY-RELATED"/>
    <property type="match status" value="1"/>
</dbReference>
<dbReference type="SUPFAM" id="SSF88659">
    <property type="entry name" value="Sigma3 and sigma4 domains of RNA polymerase sigma factors"/>
    <property type="match status" value="1"/>
</dbReference>
<dbReference type="Pfam" id="PF08281">
    <property type="entry name" value="Sigma70_r4_2"/>
    <property type="match status" value="1"/>
</dbReference>
<keyword evidence="10" id="KW-1185">Reference proteome</keyword>
<keyword evidence="2 6" id="KW-0805">Transcription regulation</keyword>
<dbReference type="GO" id="GO:0003677">
    <property type="term" value="F:DNA binding"/>
    <property type="evidence" value="ECO:0007669"/>
    <property type="project" value="UniProtKB-KW"/>
</dbReference>
<dbReference type="InterPro" id="IPR039425">
    <property type="entry name" value="RNA_pol_sigma-70-like"/>
</dbReference>
<dbReference type="InterPro" id="IPR013324">
    <property type="entry name" value="RNA_pol_sigma_r3/r4-like"/>
</dbReference>
<evidence type="ECO:0000256" key="5">
    <source>
        <dbReference type="ARBA" id="ARBA00023163"/>
    </source>
</evidence>
<proteinExistence type="inferred from homology"/>
<dbReference type="CDD" id="cd06171">
    <property type="entry name" value="Sigma70_r4"/>
    <property type="match status" value="1"/>
</dbReference>
<evidence type="ECO:0000256" key="4">
    <source>
        <dbReference type="ARBA" id="ARBA00023125"/>
    </source>
</evidence>
<dbReference type="NCBIfam" id="TIGR02937">
    <property type="entry name" value="sigma70-ECF"/>
    <property type="match status" value="1"/>
</dbReference>
<gene>
    <name evidence="9" type="ORF">NBEOAGPD_3734</name>
</gene>
<comment type="caution">
    <text evidence="9">The sequence shown here is derived from an EMBL/GenBank/DDBJ whole genome shotgun (WGS) entry which is preliminary data.</text>
</comment>
<organism evidence="9 10">
    <name type="scientific">Methylobacterium gregans</name>
    <dbReference type="NCBI Taxonomy" id="374424"/>
    <lineage>
        <taxon>Bacteria</taxon>
        <taxon>Pseudomonadati</taxon>
        <taxon>Pseudomonadota</taxon>
        <taxon>Alphaproteobacteria</taxon>
        <taxon>Hyphomicrobiales</taxon>
        <taxon>Methylobacteriaceae</taxon>
        <taxon>Methylobacterium</taxon>
    </lineage>
</organism>
<accession>A0AA37MD10</accession>
<dbReference type="InterPro" id="IPR000838">
    <property type="entry name" value="RNA_pol_sigma70_ECF_CS"/>
</dbReference>
<protein>
    <recommendedName>
        <fullName evidence="6">RNA polymerase sigma factor</fullName>
    </recommendedName>
</protein>
<dbReference type="RefSeq" id="WP_238304347.1">
    <property type="nucleotide sequence ID" value="NZ_BPQM01000098.1"/>
</dbReference>
<dbReference type="InterPro" id="IPR014284">
    <property type="entry name" value="RNA_pol_sigma-70_dom"/>
</dbReference>